<sequence length="69" mass="7618">MVEDFIISTKRKQKSANPGTAQREPNSAQAWQTRIHGDTRATGKDMHGKNWSKLCKTGGVIDGKNISPH</sequence>
<evidence type="ECO:0000313" key="3">
    <source>
        <dbReference type="EMBL" id="GLD63462.1"/>
    </source>
</evidence>
<feature type="compositionally biased region" description="Polar residues" evidence="2">
    <location>
        <begin position="15"/>
        <end position="32"/>
    </location>
</feature>
<accession>A0AAD3MXB9</accession>
<gene>
    <name evidence="3" type="ORF">AKAME5_001508500</name>
</gene>
<evidence type="ECO:0000256" key="2">
    <source>
        <dbReference type="SAM" id="MobiDB-lite"/>
    </source>
</evidence>
<dbReference type="AlphaFoldDB" id="A0AAD3MXB9"/>
<protein>
    <submittedName>
        <fullName evidence="3">Tubulin polymerization-promoting protein</fullName>
    </submittedName>
</protein>
<name>A0AAD3MXB9_LATJO</name>
<dbReference type="GO" id="GO:0046785">
    <property type="term" value="P:microtubule polymerization"/>
    <property type="evidence" value="ECO:0007669"/>
    <property type="project" value="InterPro"/>
</dbReference>
<keyword evidence="4" id="KW-1185">Reference proteome</keyword>
<dbReference type="InterPro" id="IPR008907">
    <property type="entry name" value="TPP/p25"/>
</dbReference>
<evidence type="ECO:0000313" key="4">
    <source>
        <dbReference type="Proteomes" id="UP001279410"/>
    </source>
</evidence>
<comment type="similarity">
    <text evidence="1">Belongs to the TPPP family.</text>
</comment>
<feature type="region of interest" description="Disordered" evidence="2">
    <location>
        <begin position="1"/>
        <end position="69"/>
    </location>
</feature>
<feature type="compositionally biased region" description="Basic and acidic residues" evidence="2">
    <location>
        <begin position="35"/>
        <end position="48"/>
    </location>
</feature>
<proteinExistence type="inferred from homology"/>
<reference evidence="3" key="1">
    <citation type="submission" date="2022-08" db="EMBL/GenBank/DDBJ databases">
        <title>Genome sequencing of akame (Lates japonicus).</title>
        <authorList>
            <person name="Hashiguchi Y."/>
            <person name="Takahashi H."/>
        </authorList>
    </citation>
    <scope>NUCLEOTIDE SEQUENCE</scope>
    <source>
        <strain evidence="3">Kochi</strain>
    </source>
</reference>
<organism evidence="3 4">
    <name type="scientific">Lates japonicus</name>
    <name type="common">Japanese lates</name>
    <dbReference type="NCBI Taxonomy" id="270547"/>
    <lineage>
        <taxon>Eukaryota</taxon>
        <taxon>Metazoa</taxon>
        <taxon>Chordata</taxon>
        <taxon>Craniata</taxon>
        <taxon>Vertebrata</taxon>
        <taxon>Euteleostomi</taxon>
        <taxon>Actinopterygii</taxon>
        <taxon>Neopterygii</taxon>
        <taxon>Teleostei</taxon>
        <taxon>Neoteleostei</taxon>
        <taxon>Acanthomorphata</taxon>
        <taxon>Carangaria</taxon>
        <taxon>Carangaria incertae sedis</taxon>
        <taxon>Centropomidae</taxon>
        <taxon>Lates</taxon>
    </lineage>
</organism>
<evidence type="ECO:0000256" key="1">
    <source>
        <dbReference type="ARBA" id="ARBA00010994"/>
    </source>
</evidence>
<dbReference type="Proteomes" id="UP001279410">
    <property type="component" value="Unassembled WGS sequence"/>
</dbReference>
<dbReference type="Pfam" id="PF05517">
    <property type="entry name" value="p25-alpha"/>
    <property type="match status" value="1"/>
</dbReference>
<dbReference type="Gene3D" id="1.10.238.10">
    <property type="entry name" value="EF-hand"/>
    <property type="match status" value="1"/>
</dbReference>
<dbReference type="InterPro" id="IPR011992">
    <property type="entry name" value="EF-hand-dom_pair"/>
</dbReference>
<dbReference type="EMBL" id="BRZM01000062">
    <property type="protein sequence ID" value="GLD63462.1"/>
    <property type="molecule type" value="Genomic_DNA"/>
</dbReference>
<dbReference type="GO" id="GO:0015631">
    <property type="term" value="F:tubulin binding"/>
    <property type="evidence" value="ECO:0007669"/>
    <property type="project" value="InterPro"/>
</dbReference>
<dbReference type="SUPFAM" id="SSF47473">
    <property type="entry name" value="EF-hand"/>
    <property type="match status" value="1"/>
</dbReference>
<comment type="caution">
    <text evidence="3">The sequence shown here is derived from an EMBL/GenBank/DDBJ whole genome shotgun (WGS) entry which is preliminary data.</text>
</comment>